<feature type="chain" id="PRO_5015913316" evidence="1">
    <location>
        <begin position="22"/>
        <end position="110"/>
    </location>
</feature>
<name>A0A2U8W9P6_9HYPH</name>
<dbReference type="EMBL" id="CP029550">
    <property type="protein sequence ID" value="AWN42873.1"/>
    <property type="molecule type" value="Genomic_DNA"/>
</dbReference>
<gene>
    <name evidence="2" type="ORF">DK389_23180</name>
</gene>
<reference evidence="3" key="1">
    <citation type="submission" date="2018-05" db="EMBL/GenBank/DDBJ databases">
        <title>Complete Genome Sequence of Methylobacterium sp. 17SD2-17.</title>
        <authorList>
            <person name="Srinivasan S."/>
        </authorList>
    </citation>
    <scope>NUCLEOTIDE SEQUENCE [LARGE SCALE GENOMIC DNA]</scope>
    <source>
        <strain evidence="3">17SD2-17</strain>
    </source>
</reference>
<dbReference type="Proteomes" id="UP000245926">
    <property type="component" value="Chromosome"/>
</dbReference>
<accession>A0A2U8W9P6</accession>
<keyword evidence="1" id="KW-0732">Signal</keyword>
<sequence length="110" mass="12186">MPTRLALALVAGLLAIAPAWSAEDCPERFEKYGLFLQAKQSCGREVEYPLMKVMRACAKETPREAAIKLMDVGRREWARGVMRSSLGSMCAEVFAKLPPAAEKRQSTRGK</sequence>
<proteinExistence type="predicted"/>
<keyword evidence="3" id="KW-1185">Reference proteome</keyword>
<organism evidence="2 3">
    <name type="scientific">Methylobacterium durans</name>
    <dbReference type="NCBI Taxonomy" id="2202825"/>
    <lineage>
        <taxon>Bacteria</taxon>
        <taxon>Pseudomonadati</taxon>
        <taxon>Pseudomonadota</taxon>
        <taxon>Alphaproteobacteria</taxon>
        <taxon>Hyphomicrobiales</taxon>
        <taxon>Methylobacteriaceae</taxon>
        <taxon>Methylobacterium</taxon>
    </lineage>
</organism>
<dbReference type="AlphaFoldDB" id="A0A2U8W9P6"/>
<evidence type="ECO:0000313" key="2">
    <source>
        <dbReference type="EMBL" id="AWN42873.1"/>
    </source>
</evidence>
<dbReference type="OrthoDB" id="7998050at2"/>
<protein>
    <submittedName>
        <fullName evidence="2">Uncharacterized protein</fullName>
    </submittedName>
</protein>
<dbReference type="KEGG" id="mets:DK389_23180"/>
<evidence type="ECO:0000256" key="1">
    <source>
        <dbReference type="SAM" id="SignalP"/>
    </source>
</evidence>
<feature type="signal peptide" evidence="1">
    <location>
        <begin position="1"/>
        <end position="21"/>
    </location>
</feature>
<evidence type="ECO:0000313" key="3">
    <source>
        <dbReference type="Proteomes" id="UP000245926"/>
    </source>
</evidence>